<dbReference type="Pfam" id="PF20978">
    <property type="entry name" value="Gta3"/>
    <property type="match status" value="1"/>
</dbReference>
<dbReference type="GeneID" id="90037630"/>
<dbReference type="InterPro" id="IPR049545">
    <property type="entry name" value="Gta3_dom"/>
</dbReference>
<name>A0ABR1FAI9_9ASCO</name>
<keyword evidence="3" id="KW-1185">Reference proteome</keyword>
<feature type="domain" description="Glutamyl-tRNA amidotransferase complex subunit Gta3" evidence="1">
    <location>
        <begin position="71"/>
        <end position="124"/>
    </location>
</feature>
<proteinExistence type="predicted"/>
<dbReference type="RefSeq" id="XP_064769905.1">
    <property type="nucleotide sequence ID" value="XM_064912118.1"/>
</dbReference>
<evidence type="ECO:0000259" key="1">
    <source>
        <dbReference type="Pfam" id="PF20978"/>
    </source>
</evidence>
<comment type="caution">
    <text evidence="2">The sequence shown here is derived from an EMBL/GenBank/DDBJ whole genome shotgun (WGS) entry which is preliminary data.</text>
</comment>
<dbReference type="EMBL" id="JBBJBU010000002">
    <property type="protein sequence ID" value="KAK7206872.1"/>
    <property type="molecule type" value="Genomic_DNA"/>
</dbReference>
<organism evidence="2 3">
    <name type="scientific">Myxozyma melibiosi</name>
    <dbReference type="NCBI Taxonomy" id="54550"/>
    <lineage>
        <taxon>Eukaryota</taxon>
        <taxon>Fungi</taxon>
        <taxon>Dikarya</taxon>
        <taxon>Ascomycota</taxon>
        <taxon>Saccharomycotina</taxon>
        <taxon>Lipomycetes</taxon>
        <taxon>Lipomycetales</taxon>
        <taxon>Lipomycetaceae</taxon>
        <taxon>Myxozyma</taxon>
    </lineage>
</organism>
<accession>A0ABR1FAI9</accession>
<protein>
    <recommendedName>
        <fullName evidence="1">Glutamyl-tRNA amidotransferase complex subunit Gta3 domain-containing protein</fullName>
    </recommendedName>
</protein>
<evidence type="ECO:0000313" key="2">
    <source>
        <dbReference type="EMBL" id="KAK7206872.1"/>
    </source>
</evidence>
<gene>
    <name evidence="2" type="ORF">BZA70DRAFT_275238</name>
</gene>
<dbReference type="Proteomes" id="UP001498771">
    <property type="component" value="Unassembled WGS sequence"/>
</dbReference>
<reference evidence="2 3" key="1">
    <citation type="submission" date="2024-03" db="EMBL/GenBank/DDBJ databases">
        <title>Genome-scale model development and genomic sequencing of the oleaginous clade Lipomyces.</title>
        <authorList>
            <consortium name="Lawrence Berkeley National Laboratory"/>
            <person name="Czajka J.J."/>
            <person name="Han Y."/>
            <person name="Kim J."/>
            <person name="Mondo S.J."/>
            <person name="Hofstad B.A."/>
            <person name="Robles A."/>
            <person name="Haridas S."/>
            <person name="Riley R."/>
            <person name="LaButti K."/>
            <person name="Pangilinan J."/>
            <person name="Andreopoulos W."/>
            <person name="Lipzen A."/>
            <person name="Yan J."/>
            <person name="Wang M."/>
            <person name="Ng V."/>
            <person name="Grigoriev I.V."/>
            <person name="Spatafora J.W."/>
            <person name="Magnuson J.K."/>
            <person name="Baker S.E."/>
            <person name="Pomraning K.R."/>
        </authorList>
    </citation>
    <scope>NUCLEOTIDE SEQUENCE [LARGE SCALE GENOMIC DNA]</scope>
    <source>
        <strain evidence="2 3">Phaff 52-87</strain>
    </source>
</reference>
<sequence length="173" mass="20016">MSLLSSARLLRYGSSVCRECRLTLLRSSSTSSRYTPPVKITTDEELDKIFSEPTWTVQSLLSQSNPEELHSDINPSSLRQLLRRSGLQFPKDEQEERKLLFDLQRQLVFVDHVQDIDTSGIEPLNRIGEDGEKLQWEDLQTEDNESEILSVKHFSEKLDRGYYVVRDNSGIRE</sequence>
<evidence type="ECO:0000313" key="3">
    <source>
        <dbReference type="Proteomes" id="UP001498771"/>
    </source>
</evidence>